<evidence type="ECO:0000256" key="2">
    <source>
        <dbReference type="ARBA" id="ARBA00007613"/>
    </source>
</evidence>
<feature type="signal peptide" evidence="8">
    <location>
        <begin position="1"/>
        <end position="26"/>
    </location>
</feature>
<dbReference type="PANTHER" id="PTHR30026:SF20">
    <property type="entry name" value="OUTER MEMBRANE PROTEIN TOLC"/>
    <property type="match status" value="1"/>
</dbReference>
<feature type="chain" id="PRO_5009943264" evidence="8">
    <location>
        <begin position="27"/>
        <end position="448"/>
    </location>
</feature>
<protein>
    <submittedName>
        <fullName evidence="9">Outer membrane protein TolC</fullName>
    </submittedName>
</protein>
<dbReference type="Gene3D" id="1.20.1600.10">
    <property type="entry name" value="Outer membrane efflux proteins (OEP)"/>
    <property type="match status" value="1"/>
</dbReference>
<dbReference type="OrthoDB" id="680214at2"/>
<organism evidence="9 10">
    <name type="scientific">Filimonas lacunae</name>
    <dbReference type="NCBI Taxonomy" id="477680"/>
    <lineage>
        <taxon>Bacteria</taxon>
        <taxon>Pseudomonadati</taxon>
        <taxon>Bacteroidota</taxon>
        <taxon>Chitinophagia</taxon>
        <taxon>Chitinophagales</taxon>
        <taxon>Chitinophagaceae</taxon>
        <taxon>Filimonas</taxon>
    </lineage>
</organism>
<reference evidence="10" key="1">
    <citation type="submission" date="2017-01" db="EMBL/GenBank/DDBJ databases">
        <authorList>
            <person name="Varghese N."/>
            <person name="Submissions S."/>
        </authorList>
    </citation>
    <scope>NUCLEOTIDE SEQUENCE [LARGE SCALE GENOMIC DNA]</scope>
    <source>
        <strain evidence="10">DSM 21054</strain>
    </source>
</reference>
<evidence type="ECO:0000256" key="6">
    <source>
        <dbReference type="ARBA" id="ARBA00023136"/>
    </source>
</evidence>
<dbReference type="PANTHER" id="PTHR30026">
    <property type="entry name" value="OUTER MEMBRANE PROTEIN TOLC"/>
    <property type="match status" value="1"/>
</dbReference>
<dbReference type="GO" id="GO:0015562">
    <property type="term" value="F:efflux transmembrane transporter activity"/>
    <property type="evidence" value="ECO:0007669"/>
    <property type="project" value="InterPro"/>
</dbReference>
<dbReference type="STRING" id="477680.SAMN05421788_101723"/>
<dbReference type="GO" id="GO:0009279">
    <property type="term" value="C:cell outer membrane"/>
    <property type="evidence" value="ECO:0007669"/>
    <property type="project" value="UniProtKB-SubCell"/>
</dbReference>
<keyword evidence="7" id="KW-0998">Cell outer membrane</keyword>
<evidence type="ECO:0000256" key="8">
    <source>
        <dbReference type="SAM" id="SignalP"/>
    </source>
</evidence>
<keyword evidence="10" id="KW-1185">Reference proteome</keyword>
<dbReference type="Proteomes" id="UP000186917">
    <property type="component" value="Unassembled WGS sequence"/>
</dbReference>
<keyword evidence="5" id="KW-0812">Transmembrane</keyword>
<sequence>MSKSRTYGMAALWISLALLCGISTQAQTSTPLALNQAIELSLQNSKQLKISKAKIEQATAQLKQALDNRLPDAKVSGSYLLLTHPTIDLKTGSSDSAGSSSSFPKPSQAMYGMATVSMPLYAGLKVRYGIESARYLQKAAESDAEYDKEAIVVNAISAYSNLYKSQKAVELVKENLNQSQQRDNDFSNLEKNGLLARNDMLKAQLQTSQIEMTLVDAENNLKLAMVSLNLMMGQPEQNTIVADSSYFDTNYTLGSIEEYEQQAAANRRDITALDLRRKASESAVKAAKGDYYPTIGLTGGYVAAYIPNLLTATNIVNVGVGVSYNIGSLWKNKGKVAEAEAQSKEIVARQDQLTDNIHLDINRAYQNYLSNKKKIEVEEKSVINATENYRITKNKHDNNLVTTTELLDANVALLQSKINLQEAKAELVVSYNTLLEKVGVLANSQQKK</sequence>
<evidence type="ECO:0000256" key="3">
    <source>
        <dbReference type="ARBA" id="ARBA00022448"/>
    </source>
</evidence>
<dbReference type="SUPFAM" id="SSF56954">
    <property type="entry name" value="Outer membrane efflux proteins (OEP)"/>
    <property type="match status" value="1"/>
</dbReference>
<dbReference type="AlphaFoldDB" id="A0A1N7L9F3"/>
<evidence type="ECO:0000256" key="1">
    <source>
        <dbReference type="ARBA" id="ARBA00004442"/>
    </source>
</evidence>
<proteinExistence type="inferred from homology"/>
<evidence type="ECO:0000256" key="5">
    <source>
        <dbReference type="ARBA" id="ARBA00022692"/>
    </source>
</evidence>
<comment type="similarity">
    <text evidence="2">Belongs to the outer membrane factor (OMF) (TC 1.B.17) family.</text>
</comment>
<evidence type="ECO:0000313" key="9">
    <source>
        <dbReference type="EMBL" id="SIS70413.1"/>
    </source>
</evidence>
<dbReference type="InterPro" id="IPR003423">
    <property type="entry name" value="OMP_efflux"/>
</dbReference>
<keyword evidence="3" id="KW-0813">Transport</keyword>
<dbReference type="InterPro" id="IPR051906">
    <property type="entry name" value="TolC-like"/>
</dbReference>
<dbReference type="GO" id="GO:1990281">
    <property type="term" value="C:efflux pump complex"/>
    <property type="evidence" value="ECO:0007669"/>
    <property type="project" value="TreeGrafter"/>
</dbReference>
<keyword evidence="6" id="KW-0472">Membrane</keyword>
<evidence type="ECO:0000313" key="10">
    <source>
        <dbReference type="Proteomes" id="UP000186917"/>
    </source>
</evidence>
<dbReference type="RefSeq" id="WP_084206019.1">
    <property type="nucleotide sequence ID" value="NZ_AP017422.1"/>
</dbReference>
<evidence type="ECO:0000256" key="7">
    <source>
        <dbReference type="ARBA" id="ARBA00023237"/>
    </source>
</evidence>
<accession>A0A1N7L9F3</accession>
<gene>
    <name evidence="9" type="ORF">SAMN05421788_101723</name>
</gene>
<dbReference type="GO" id="GO:0015288">
    <property type="term" value="F:porin activity"/>
    <property type="evidence" value="ECO:0007669"/>
    <property type="project" value="TreeGrafter"/>
</dbReference>
<name>A0A1N7L9F3_9BACT</name>
<dbReference type="EMBL" id="FTOR01000001">
    <property type="protein sequence ID" value="SIS70413.1"/>
    <property type="molecule type" value="Genomic_DNA"/>
</dbReference>
<keyword evidence="4" id="KW-1134">Transmembrane beta strand</keyword>
<dbReference type="Pfam" id="PF02321">
    <property type="entry name" value="OEP"/>
    <property type="match status" value="2"/>
</dbReference>
<evidence type="ECO:0000256" key="4">
    <source>
        <dbReference type="ARBA" id="ARBA00022452"/>
    </source>
</evidence>
<comment type="subcellular location">
    <subcellularLocation>
        <location evidence="1">Cell outer membrane</location>
    </subcellularLocation>
</comment>
<keyword evidence="8" id="KW-0732">Signal</keyword>